<evidence type="ECO:0000313" key="3">
    <source>
        <dbReference type="Proteomes" id="UP000189703"/>
    </source>
</evidence>
<dbReference type="GeneID" id="104598549"/>
<proteinExistence type="predicted"/>
<keyword evidence="3" id="KW-1185">Reference proteome</keyword>
<name>A0A1U8A2G9_NELNU</name>
<dbReference type="OrthoDB" id="689613at2759"/>
<keyword evidence="2" id="KW-0732">Signal</keyword>
<evidence type="ECO:0000256" key="1">
    <source>
        <dbReference type="SAM" id="MobiDB-lite"/>
    </source>
</evidence>
<dbReference type="InterPro" id="IPR053313">
    <property type="entry name" value="RGF"/>
</dbReference>
<organism evidence="3 4">
    <name type="scientific">Nelumbo nucifera</name>
    <name type="common">Sacred lotus</name>
    <dbReference type="NCBI Taxonomy" id="4432"/>
    <lineage>
        <taxon>Eukaryota</taxon>
        <taxon>Viridiplantae</taxon>
        <taxon>Streptophyta</taxon>
        <taxon>Embryophyta</taxon>
        <taxon>Tracheophyta</taxon>
        <taxon>Spermatophyta</taxon>
        <taxon>Magnoliopsida</taxon>
        <taxon>Proteales</taxon>
        <taxon>Nelumbonaceae</taxon>
        <taxon>Nelumbo</taxon>
    </lineage>
</organism>
<evidence type="ECO:0000313" key="4">
    <source>
        <dbReference type="RefSeq" id="XP_010258975.1"/>
    </source>
</evidence>
<feature type="compositionally biased region" description="Polar residues" evidence="1">
    <location>
        <begin position="116"/>
        <end position="126"/>
    </location>
</feature>
<feature type="signal peptide" evidence="2">
    <location>
        <begin position="1"/>
        <end position="23"/>
    </location>
</feature>
<sequence>MSIMSSLLPFLLLCLFILHACKARHLGVIHNDSAGQAHLSSSKEAEKARKNKTWVSSEFKPYRSRELRAGQQNLTVGHGRNKADENGDVGSSQRPKDQKVLLNKVRGRRTRKTTTSGVAENSSLGSVSWRVPHEKQKKHPGFDQDYAPPKTHPPTHN</sequence>
<protein>
    <submittedName>
        <fullName evidence="4">Uncharacterized protein LOC104598549</fullName>
    </submittedName>
</protein>
<dbReference type="KEGG" id="nnu:104598549"/>
<evidence type="ECO:0000256" key="2">
    <source>
        <dbReference type="SAM" id="SignalP"/>
    </source>
</evidence>
<dbReference type="eggNOG" id="ENOG502SE4U">
    <property type="taxonomic scope" value="Eukaryota"/>
</dbReference>
<accession>A0A1U8A2G9</accession>
<feature type="chain" id="PRO_5043836978" evidence="2">
    <location>
        <begin position="24"/>
        <end position="157"/>
    </location>
</feature>
<dbReference type="PANTHER" id="PTHR34961:SF1">
    <property type="entry name" value="ROOT MERISTEM GROWTH FACTOR 10"/>
    <property type="match status" value="1"/>
</dbReference>
<reference evidence="4" key="1">
    <citation type="submission" date="2025-08" db="UniProtKB">
        <authorList>
            <consortium name="RefSeq"/>
        </authorList>
    </citation>
    <scope>IDENTIFICATION</scope>
</reference>
<feature type="region of interest" description="Disordered" evidence="1">
    <location>
        <begin position="35"/>
        <end position="157"/>
    </location>
</feature>
<dbReference type="Proteomes" id="UP000189703">
    <property type="component" value="Unplaced"/>
</dbReference>
<dbReference type="RefSeq" id="XP_010258975.1">
    <property type="nucleotide sequence ID" value="XM_010260673.2"/>
</dbReference>
<gene>
    <name evidence="4" type="primary">LOC104598549</name>
</gene>
<dbReference type="AlphaFoldDB" id="A0A1U8A2G9"/>
<dbReference type="PANTHER" id="PTHR34961">
    <property type="entry name" value="TRANSMEMBRANE PROTEIN"/>
    <property type="match status" value="1"/>
</dbReference>